<feature type="compositionally biased region" description="Basic and acidic residues" evidence="6">
    <location>
        <begin position="812"/>
        <end position="829"/>
    </location>
</feature>
<accession>A0A1Y2CYJ3</accession>
<comment type="caution">
    <text evidence="8">The sequence shown here is derived from an EMBL/GenBank/DDBJ whole genome shotgun (WGS) entry which is preliminary data.</text>
</comment>
<dbReference type="GO" id="GO:0008270">
    <property type="term" value="F:zinc ion binding"/>
    <property type="evidence" value="ECO:0007669"/>
    <property type="project" value="UniProtKB-KW"/>
</dbReference>
<keyword evidence="1" id="KW-0479">Metal-binding</keyword>
<feature type="region of interest" description="Disordered" evidence="6">
    <location>
        <begin position="357"/>
        <end position="398"/>
    </location>
</feature>
<keyword evidence="3 5" id="KW-0863">Zinc-finger</keyword>
<dbReference type="InterPro" id="IPR013087">
    <property type="entry name" value="Znf_C2H2_type"/>
</dbReference>
<evidence type="ECO:0000313" key="9">
    <source>
        <dbReference type="Proteomes" id="UP000193642"/>
    </source>
</evidence>
<proteinExistence type="predicted"/>
<dbReference type="SMART" id="SM00355">
    <property type="entry name" value="ZnF_C2H2"/>
    <property type="match status" value="2"/>
</dbReference>
<feature type="region of interest" description="Disordered" evidence="6">
    <location>
        <begin position="188"/>
        <end position="213"/>
    </location>
</feature>
<dbReference type="AlphaFoldDB" id="A0A1Y2CYJ3"/>
<dbReference type="PROSITE" id="PS00028">
    <property type="entry name" value="ZINC_FINGER_C2H2_1"/>
    <property type="match status" value="2"/>
</dbReference>
<dbReference type="EMBL" id="MCGO01000004">
    <property type="protein sequence ID" value="ORY52078.1"/>
    <property type="molecule type" value="Genomic_DNA"/>
</dbReference>
<dbReference type="SUPFAM" id="SSF57667">
    <property type="entry name" value="beta-beta-alpha zinc fingers"/>
    <property type="match status" value="2"/>
</dbReference>
<evidence type="ECO:0000256" key="6">
    <source>
        <dbReference type="SAM" id="MobiDB-lite"/>
    </source>
</evidence>
<dbReference type="Proteomes" id="UP000193642">
    <property type="component" value="Unassembled WGS sequence"/>
</dbReference>
<feature type="compositionally biased region" description="Low complexity" evidence="6">
    <location>
        <begin position="290"/>
        <end position="304"/>
    </location>
</feature>
<dbReference type="InterPro" id="IPR036236">
    <property type="entry name" value="Znf_C2H2_sf"/>
</dbReference>
<feature type="compositionally biased region" description="Low complexity" evidence="6">
    <location>
        <begin position="641"/>
        <end position="668"/>
    </location>
</feature>
<dbReference type="PANTHER" id="PTHR23057">
    <property type="entry name" value="JUXTAPOSED WITH ANOTHER ZINC FINGER PROTEIN 1"/>
    <property type="match status" value="1"/>
</dbReference>
<feature type="region of interest" description="Disordered" evidence="6">
    <location>
        <begin position="808"/>
        <end position="829"/>
    </location>
</feature>
<keyword evidence="2" id="KW-0677">Repeat</keyword>
<evidence type="ECO:0000259" key="7">
    <source>
        <dbReference type="PROSITE" id="PS50157"/>
    </source>
</evidence>
<gene>
    <name evidence="8" type="ORF">BCR33DRAFT_712283</name>
</gene>
<feature type="region of interest" description="Disordered" evidence="6">
    <location>
        <begin position="429"/>
        <end position="461"/>
    </location>
</feature>
<evidence type="ECO:0000256" key="5">
    <source>
        <dbReference type="PROSITE-ProRule" id="PRU00042"/>
    </source>
</evidence>
<feature type="region of interest" description="Disordered" evidence="6">
    <location>
        <begin position="230"/>
        <end position="250"/>
    </location>
</feature>
<evidence type="ECO:0000256" key="3">
    <source>
        <dbReference type="ARBA" id="ARBA00022771"/>
    </source>
</evidence>
<dbReference type="STRING" id="329046.A0A1Y2CYJ3"/>
<organism evidence="8 9">
    <name type="scientific">Rhizoclosmatium globosum</name>
    <dbReference type="NCBI Taxonomy" id="329046"/>
    <lineage>
        <taxon>Eukaryota</taxon>
        <taxon>Fungi</taxon>
        <taxon>Fungi incertae sedis</taxon>
        <taxon>Chytridiomycota</taxon>
        <taxon>Chytridiomycota incertae sedis</taxon>
        <taxon>Chytridiomycetes</taxon>
        <taxon>Chytridiales</taxon>
        <taxon>Chytriomycetaceae</taxon>
        <taxon>Rhizoclosmatium</taxon>
    </lineage>
</organism>
<feature type="domain" description="C2H2-type" evidence="7">
    <location>
        <begin position="777"/>
        <end position="802"/>
    </location>
</feature>
<feature type="region of interest" description="Disordered" evidence="6">
    <location>
        <begin position="636"/>
        <end position="735"/>
    </location>
</feature>
<evidence type="ECO:0000256" key="4">
    <source>
        <dbReference type="ARBA" id="ARBA00022833"/>
    </source>
</evidence>
<evidence type="ECO:0000313" key="8">
    <source>
        <dbReference type="EMBL" id="ORY52078.1"/>
    </source>
</evidence>
<dbReference type="GO" id="GO:0005634">
    <property type="term" value="C:nucleus"/>
    <property type="evidence" value="ECO:0007669"/>
    <property type="project" value="TreeGrafter"/>
</dbReference>
<feature type="compositionally biased region" description="Polar residues" evidence="6">
    <location>
        <begin position="715"/>
        <end position="726"/>
    </location>
</feature>
<feature type="compositionally biased region" description="Gly residues" evidence="6">
    <location>
        <begin position="34"/>
        <end position="44"/>
    </location>
</feature>
<feature type="domain" description="C2H2-type" evidence="7">
    <location>
        <begin position="737"/>
        <end position="765"/>
    </location>
</feature>
<feature type="compositionally biased region" description="Basic and acidic residues" evidence="6">
    <location>
        <begin position="430"/>
        <end position="441"/>
    </location>
</feature>
<feature type="compositionally biased region" description="Low complexity" evidence="6">
    <location>
        <begin position="49"/>
        <end position="71"/>
    </location>
</feature>
<feature type="region of interest" description="Disordered" evidence="6">
    <location>
        <begin position="1"/>
        <end position="99"/>
    </location>
</feature>
<feature type="compositionally biased region" description="Polar residues" evidence="6">
    <location>
        <begin position="1"/>
        <end position="32"/>
    </location>
</feature>
<keyword evidence="4" id="KW-0862">Zinc</keyword>
<dbReference type="OrthoDB" id="3269380at2759"/>
<sequence length="829" mass="87312">MKPQSTTIPAPPGSTATGATLSPSAAYLTTSPGRRGGNGGGGGGKDLRGNSATAPSATTATAASGPNSTTPPVGPGLAFRGAAFAHHGPSSSPNPFLSPRLRAAHSRSRGTSLVGSFGNHAGSIDRDSMLALALHTRSPLLASSPSRDLEHFAGLTDEFCKDFVCCGINMDNLHDLLQHFEEYHVSINDDNDSDSDMDDTHSDPAAANGGESRMQPATIWNSYGRNRTFGSTGFDDKDGEGAGRGASEEFGSNSHLPFAFEVHDDDMIASENTNNIFSSAVPPTLPTPISQSTVGSPSKSGSSASAALSFASRSRAFQASTNLGSNSIGFQANGSSNFTSNILSTSLGALSVTGYTGPTSNSAETSQSGSVKGSGGSIATMPSPSSSTHSTTPPPLHHELLACDLDNVMEIVASDGRNAQMDEDVLSAFVKDEPEVSDSRRRGSQGQILMKRKAEDDRMELDQGTPVSAAAGVTGPVRLDSISSNISDAESISNKKRATMDGNVLPVGSDASTDAQFIVDQDPDQQTALSNLASTNWASGLVEGVVRSGLSHFRKRSLLSSASFSPTSAPEMAEQIQQQQQQHIRFSEMSAEAIEEFQQMSPEDQQAFILSNLEPQQIELLMMMVNQASLEATASLETPGASTPATATIAESSTSSTPATPAPASTSAEKSDLKAKSSITAAKLVKGKPKATQKISLRQQQKEQLKQEGKKAVGESSSNDTPTSTEEQQEEDADRPFKCHLCEKTYKNPGGIKYHLKHTHGIEHISFADMSDANRPYLCSVEGCGKRYKNLNGLKYHIEHAHYALLEGSSTDTKEEKVSKKKKEKEASA</sequence>
<dbReference type="Gene3D" id="3.30.160.60">
    <property type="entry name" value="Classic Zinc Finger"/>
    <property type="match status" value="1"/>
</dbReference>
<name>A0A1Y2CYJ3_9FUNG</name>
<feature type="compositionally biased region" description="Low complexity" evidence="6">
    <location>
        <begin position="382"/>
        <end position="391"/>
    </location>
</feature>
<dbReference type="PROSITE" id="PS50157">
    <property type="entry name" value="ZINC_FINGER_C2H2_2"/>
    <property type="match status" value="2"/>
</dbReference>
<dbReference type="InterPro" id="IPR051580">
    <property type="entry name" value="ZnF-Chromatin_assoc"/>
</dbReference>
<keyword evidence="9" id="KW-1185">Reference proteome</keyword>
<feature type="compositionally biased region" description="Basic and acidic residues" evidence="6">
    <location>
        <begin position="700"/>
        <end position="713"/>
    </location>
</feature>
<protein>
    <recommendedName>
        <fullName evidence="7">C2H2-type domain-containing protein</fullName>
    </recommendedName>
</protein>
<dbReference type="PANTHER" id="PTHR23057:SF0">
    <property type="entry name" value="JUXTAPOSED WITH ANOTHER ZINC FINGER PROTEIN 1"/>
    <property type="match status" value="1"/>
</dbReference>
<evidence type="ECO:0000256" key="1">
    <source>
        <dbReference type="ARBA" id="ARBA00022723"/>
    </source>
</evidence>
<feature type="region of interest" description="Disordered" evidence="6">
    <location>
        <begin position="279"/>
        <end position="304"/>
    </location>
</feature>
<evidence type="ECO:0000256" key="2">
    <source>
        <dbReference type="ARBA" id="ARBA00022737"/>
    </source>
</evidence>
<reference evidence="8 9" key="1">
    <citation type="submission" date="2016-07" db="EMBL/GenBank/DDBJ databases">
        <title>Pervasive Adenine N6-methylation of Active Genes in Fungi.</title>
        <authorList>
            <consortium name="DOE Joint Genome Institute"/>
            <person name="Mondo S.J."/>
            <person name="Dannebaum R.O."/>
            <person name="Kuo R.C."/>
            <person name="Labutti K."/>
            <person name="Haridas S."/>
            <person name="Kuo A."/>
            <person name="Salamov A."/>
            <person name="Ahrendt S.R."/>
            <person name="Lipzen A."/>
            <person name="Sullivan W."/>
            <person name="Andreopoulos W.B."/>
            <person name="Clum A."/>
            <person name="Lindquist E."/>
            <person name="Daum C."/>
            <person name="Ramamoorthy G.K."/>
            <person name="Gryganskyi A."/>
            <person name="Culley D."/>
            <person name="Magnuson J.K."/>
            <person name="James T.Y."/>
            <person name="O'Malley M.A."/>
            <person name="Stajich J.E."/>
            <person name="Spatafora J.W."/>
            <person name="Visel A."/>
            <person name="Grigoriev I.V."/>
        </authorList>
    </citation>
    <scope>NUCLEOTIDE SEQUENCE [LARGE SCALE GENOMIC DNA]</scope>
    <source>
        <strain evidence="8 9">JEL800</strain>
    </source>
</reference>